<sequence length="151" mass="17237">MADGITGKNIENGALVNFNSQESLSQCLFAPATRDTSYKLTLFAQHITENKSHCVAQFHLQQVHKSMLQNYSRFPTTYGSFHKAKCYLFEPLDGILKRGSKIHFHFRIPGVHEVNMTVDGQWLSGNSASYMSKDYVFQREIQVGQKEVCVW</sequence>
<evidence type="ECO:0000313" key="2">
    <source>
        <dbReference type="Proteomes" id="UP000663836"/>
    </source>
</evidence>
<accession>A0A820GKE7</accession>
<proteinExistence type="predicted"/>
<evidence type="ECO:0000313" key="1">
    <source>
        <dbReference type="EMBL" id="CAF4279382.1"/>
    </source>
</evidence>
<dbReference type="EMBL" id="CAJOBD010029547">
    <property type="protein sequence ID" value="CAF4279382.1"/>
    <property type="molecule type" value="Genomic_DNA"/>
</dbReference>
<feature type="non-terminal residue" evidence="1">
    <location>
        <position position="151"/>
    </location>
</feature>
<dbReference type="AlphaFoldDB" id="A0A820GKE7"/>
<name>A0A820GKE7_9BILA</name>
<reference evidence="1" key="1">
    <citation type="submission" date="2021-02" db="EMBL/GenBank/DDBJ databases">
        <authorList>
            <person name="Nowell W R."/>
        </authorList>
    </citation>
    <scope>NUCLEOTIDE SEQUENCE</scope>
</reference>
<gene>
    <name evidence="1" type="ORF">JBS370_LOCUS39701</name>
</gene>
<comment type="caution">
    <text evidence="1">The sequence shown here is derived from an EMBL/GenBank/DDBJ whole genome shotgun (WGS) entry which is preliminary data.</text>
</comment>
<dbReference type="Proteomes" id="UP000663836">
    <property type="component" value="Unassembled WGS sequence"/>
</dbReference>
<organism evidence="1 2">
    <name type="scientific">Rotaria sordida</name>
    <dbReference type="NCBI Taxonomy" id="392033"/>
    <lineage>
        <taxon>Eukaryota</taxon>
        <taxon>Metazoa</taxon>
        <taxon>Spiralia</taxon>
        <taxon>Gnathifera</taxon>
        <taxon>Rotifera</taxon>
        <taxon>Eurotatoria</taxon>
        <taxon>Bdelloidea</taxon>
        <taxon>Philodinida</taxon>
        <taxon>Philodinidae</taxon>
        <taxon>Rotaria</taxon>
    </lineage>
</organism>
<protein>
    <submittedName>
        <fullName evidence="1">Uncharacterized protein</fullName>
    </submittedName>
</protein>